<dbReference type="VEuPathDB" id="FungiDB:ASPGLDRAFT_1502034"/>
<dbReference type="OrthoDB" id="276276at2759"/>
<dbReference type="AlphaFoldDB" id="A0A1L9V9A3"/>
<dbReference type="SUPFAM" id="SSF55811">
    <property type="entry name" value="Nudix"/>
    <property type="match status" value="1"/>
</dbReference>
<name>A0A1L9V9A3_ASPGL</name>
<evidence type="ECO:0000259" key="1">
    <source>
        <dbReference type="PROSITE" id="PS51462"/>
    </source>
</evidence>
<dbReference type="PANTHER" id="PTHR43736">
    <property type="entry name" value="ADP-RIBOSE PYROPHOSPHATASE"/>
    <property type="match status" value="1"/>
</dbReference>
<evidence type="ECO:0000313" key="3">
    <source>
        <dbReference type="Proteomes" id="UP000184300"/>
    </source>
</evidence>
<dbReference type="RefSeq" id="XP_022397214.1">
    <property type="nucleotide sequence ID" value="XM_022542119.1"/>
</dbReference>
<organism evidence="2 3">
    <name type="scientific">Aspergillus glaucus CBS 516.65</name>
    <dbReference type="NCBI Taxonomy" id="1160497"/>
    <lineage>
        <taxon>Eukaryota</taxon>
        <taxon>Fungi</taxon>
        <taxon>Dikarya</taxon>
        <taxon>Ascomycota</taxon>
        <taxon>Pezizomycotina</taxon>
        <taxon>Eurotiomycetes</taxon>
        <taxon>Eurotiomycetidae</taxon>
        <taxon>Eurotiales</taxon>
        <taxon>Aspergillaceae</taxon>
        <taxon>Aspergillus</taxon>
        <taxon>Aspergillus subgen. Aspergillus</taxon>
    </lineage>
</organism>
<dbReference type="CDD" id="cd02883">
    <property type="entry name" value="NUDIX_Hydrolase"/>
    <property type="match status" value="1"/>
</dbReference>
<feature type="domain" description="Nudix hydrolase" evidence="1">
    <location>
        <begin position="16"/>
        <end position="140"/>
    </location>
</feature>
<evidence type="ECO:0000313" key="2">
    <source>
        <dbReference type="EMBL" id="OJJ80516.1"/>
    </source>
</evidence>
<dbReference type="Gene3D" id="3.90.79.10">
    <property type="entry name" value="Nucleoside Triphosphate Pyrophosphohydrolase"/>
    <property type="match status" value="1"/>
</dbReference>
<dbReference type="GeneID" id="34458380"/>
<dbReference type="PANTHER" id="PTHR43736:SF1">
    <property type="entry name" value="DIHYDRONEOPTERIN TRIPHOSPHATE DIPHOSPHATASE"/>
    <property type="match status" value="1"/>
</dbReference>
<protein>
    <recommendedName>
        <fullName evidence="1">Nudix hydrolase domain-containing protein</fullName>
    </recommendedName>
</protein>
<dbReference type="PROSITE" id="PS51462">
    <property type="entry name" value="NUDIX"/>
    <property type="match status" value="1"/>
</dbReference>
<reference evidence="3" key="1">
    <citation type="journal article" date="2017" name="Genome Biol.">
        <title>Comparative genomics reveals high biological diversity and specific adaptations in the industrially and medically important fungal genus Aspergillus.</title>
        <authorList>
            <person name="de Vries R.P."/>
            <person name="Riley R."/>
            <person name="Wiebenga A."/>
            <person name="Aguilar-Osorio G."/>
            <person name="Amillis S."/>
            <person name="Uchima C.A."/>
            <person name="Anderluh G."/>
            <person name="Asadollahi M."/>
            <person name="Askin M."/>
            <person name="Barry K."/>
            <person name="Battaglia E."/>
            <person name="Bayram O."/>
            <person name="Benocci T."/>
            <person name="Braus-Stromeyer S.A."/>
            <person name="Caldana C."/>
            <person name="Canovas D."/>
            <person name="Cerqueira G.C."/>
            <person name="Chen F."/>
            <person name="Chen W."/>
            <person name="Choi C."/>
            <person name="Clum A."/>
            <person name="Dos Santos R.A."/>
            <person name="Damasio A.R."/>
            <person name="Diallinas G."/>
            <person name="Emri T."/>
            <person name="Fekete E."/>
            <person name="Flipphi M."/>
            <person name="Freyberg S."/>
            <person name="Gallo A."/>
            <person name="Gournas C."/>
            <person name="Habgood R."/>
            <person name="Hainaut M."/>
            <person name="Harispe M.L."/>
            <person name="Henrissat B."/>
            <person name="Hilden K.S."/>
            <person name="Hope R."/>
            <person name="Hossain A."/>
            <person name="Karabika E."/>
            <person name="Karaffa L."/>
            <person name="Karanyi Z."/>
            <person name="Krasevec N."/>
            <person name="Kuo A."/>
            <person name="Kusch H."/>
            <person name="LaButti K."/>
            <person name="Lagendijk E.L."/>
            <person name="Lapidus A."/>
            <person name="Levasseur A."/>
            <person name="Lindquist E."/>
            <person name="Lipzen A."/>
            <person name="Logrieco A.F."/>
            <person name="MacCabe A."/>
            <person name="Maekelae M.R."/>
            <person name="Malavazi I."/>
            <person name="Melin P."/>
            <person name="Meyer V."/>
            <person name="Mielnichuk N."/>
            <person name="Miskei M."/>
            <person name="Molnar A.P."/>
            <person name="Mule G."/>
            <person name="Ngan C.Y."/>
            <person name="Orejas M."/>
            <person name="Orosz E."/>
            <person name="Ouedraogo J.P."/>
            <person name="Overkamp K.M."/>
            <person name="Park H.-S."/>
            <person name="Perrone G."/>
            <person name="Piumi F."/>
            <person name="Punt P.J."/>
            <person name="Ram A.F."/>
            <person name="Ramon A."/>
            <person name="Rauscher S."/>
            <person name="Record E."/>
            <person name="Riano-Pachon D.M."/>
            <person name="Robert V."/>
            <person name="Roehrig J."/>
            <person name="Ruller R."/>
            <person name="Salamov A."/>
            <person name="Salih N.S."/>
            <person name="Samson R.A."/>
            <person name="Sandor E."/>
            <person name="Sanguinetti M."/>
            <person name="Schuetze T."/>
            <person name="Sepcic K."/>
            <person name="Shelest E."/>
            <person name="Sherlock G."/>
            <person name="Sophianopoulou V."/>
            <person name="Squina F.M."/>
            <person name="Sun H."/>
            <person name="Susca A."/>
            <person name="Todd R.B."/>
            <person name="Tsang A."/>
            <person name="Unkles S.E."/>
            <person name="van de Wiele N."/>
            <person name="van Rossen-Uffink D."/>
            <person name="Oliveira J.V."/>
            <person name="Vesth T.C."/>
            <person name="Visser J."/>
            <person name="Yu J.-H."/>
            <person name="Zhou M."/>
            <person name="Andersen M.R."/>
            <person name="Archer D.B."/>
            <person name="Baker S.E."/>
            <person name="Benoit I."/>
            <person name="Brakhage A.A."/>
            <person name="Braus G.H."/>
            <person name="Fischer R."/>
            <person name="Frisvad J.C."/>
            <person name="Goldman G.H."/>
            <person name="Houbraken J."/>
            <person name="Oakley B."/>
            <person name="Pocsi I."/>
            <person name="Scazzocchio C."/>
            <person name="Seiboth B."/>
            <person name="vanKuyk P.A."/>
            <person name="Wortman J."/>
            <person name="Dyer P.S."/>
            <person name="Grigoriev I.V."/>
        </authorList>
    </citation>
    <scope>NUCLEOTIDE SEQUENCE [LARGE SCALE GENOMIC DNA]</scope>
    <source>
        <strain evidence="3">CBS 516.65</strain>
    </source>
</reference>
<dbReference type="Proteomes" id="UP000184300">
    <property type="component" value="Unassembled WGS sequence"/>
</dbReference>
<gene>
    <name evidence="2" type="ORF">ASPGLDRAFT_1502034</name>
</gene>
<dbReference type="InterPro" id="IPR000086">
    <property type="entry name" value="NUDIX_hydrolase_dom"/>
</dbReference>
<dbReference type="InterPro" id="IPR015797">
    <property type="entry name" value="NUDIX_hydrolase-like_dom_sf"/>
</dbReference>
<dbReference type="Pfam" id="PF00293">
    <property type="entry name" value="NUDIX"/>
    <property type="match status" value="1"/>
</dbReference>
<sequence length="147" mass="16705">MNEKRLYSRPQDLDSAKRWVIGAAIFQHPKSDNRSLLLLKRASHEDAFPDAWELPGGHVEETNETIAHTVTREVVEETSLIVAKIIGEIEPMTWESKTRSNGTTVELNADEHSAWLWVQEGQVEALYMTTEMKKVVQDAFLYAARAP</sequence>
<dbReference type="EMBL" id="KV878910">
    <property type="protein sequence ID" value="OJJ80516.1"/>
    <property type="molecule type" value="Genomic_DNA"/>
</dbReference>
<proteinExistence type="predicted"/>
<accession>A0A1L9V9A3</accession>
<dbReference type="STRING" id="1160497.A0A1L9V9A3"/>
<keyword evidence="3" id="KW-1185">Reference proteome</keyword>